<protein>
    <submittedName>
        <fullName evidence="1">Putative exported protein</fullName>
    </submittedName>
</protein>
<keyword evidence="2" id="KW-1185">Reference proteome</keyword>
<dbReference type="EMBL" id="LN906597">
    <property type="protein sequence ID" value="CUT17994.1"/>
    <property type="molecule type" value="Genomic_DNA"/>
</dbReference>
<dbReference type="OrthoDB" id="9857972at2"/>
<evidence type="ECO:0000313" key="1">
    <source>
        <dbReference type="EMBL" id="CUT17994.1"/>
    </source>
</evidence>
<proteinExistence type="predicted"/>
<name>A0A0S4M5J8_9BURK</name>
<dbReference type="STRING" id="1561003.Ark11_1184"/>
<organism evidence="1 2">
    <name type="scientific">Candidatus Ichthyocystis hellenicum</name>
    <dbReference type="NCBI Taxonomy" id="1561003"/>
    <lineage>
        <taxon>Bacteria</taxon>
        <taxon>Pseudomonadati</taxon>
        <taxon>Pseudomonadota</taxon>
        <taxon>Betaproteobacteria</taxon>
        <taxon>Burkholderiales</taxon>
        <taxon>Candidatus Ichthyocystis</taxon>
    </lineage>
</organism>
<dbReference type="AlphaFoldDB" id="A0A0S4M5J8"/>
<gene>
    <name evidence="1" type="ORF">Ark11_1184</name>
</gene>
<evidence type="ECO:0000313" key="2">
    <source>
        <dbReference type="Proteomes" id="UP000198651"/>
    </source>
</evidence>
<sequence>MSHTENGLCSQCRYFGVNLPGLLVLFVFASEKIDLSDIILVDGGYNNNNYGWQFSQMVVI</sequence>
<accession>A0A0S4M5J8</accession>
<dbReference type="RefSeq" id="WP_092343444.1">
    <property type="nucleotide sequence ID" value="NZ_FLSL01000090.1"/>
</dbReference>
<reference evidence="2" key="1">
    <citation type="submission" date="2015-11" db="EMBL/GenBank/DDBJ databases">
        <authorList>
            <person name="Seth-Smith H.M.B."/>
        </authorList>
    </citation>
    <scope>NUCLEOTIDE SEQUENCE [LARGE SCALE GENOMIC DNA]</scope>
    <source>
        <strain evidence="2">2013Ark11</strain>
    </source>
</reference>
<dbReference type="Proteomes" id="UP000198651">
    <property type="component" value="Chromosome I"/>
</dbReference>